<accession>A0A1E5FDB7</accession>
<dbReference type="Pfam" id="PF08811">
    <property type="entry name" value="DUF1800"/>
    <property type="match status" value="1"/>
</dbReference>
<dbReference type="OrthoDB" id="9772295at2"/>
<dbReference type="InterPro" id="IPR014917">
    <property type="entry name" value="DUF1800"/>
</dbReference>
<name>A0A1E5FDB7_VIBSP</name>
<evidence type="ECO:0000313" key="2">
    <source>
        <dbReference type="Proteomes" id="UP000094802"/>
    </source>
</evidence>
<evidence type="ECO:0008006" key="3">
    <source>
        <dbReference type="Google" id="ProtNLM"/>
    </source>
</evidence>
<dbReference type="PANTHER" id="PTHR43737:SF1">
    <property type="entry name" value="DUF1501 DOMAIN-CONTAINING PROTEIN"/>
    <property type="match status" value="1"/>
</dbReference>
<dbReference type="RefSeq" id="WP_019820059.1">
    <property type="nucleotide sequence ID" value="NZ_AJZD02000320.1"/>
</dbReference>
<gene>
    <name evidence="1" type="ORF">A142_10925</name>
</gene>
<reference evidence="1 2" key="1">
    <citation type="journal article" date="2012" name="Science">
        <title>Ecological populations of bacteria act as socially cohesive units of antibiotic production and resistance.</title>
        <authorList>
            <person name="Cordero O.X."/>
            <person name="Wildschutte H."/>
            <person name="Kirkup B."/>
            <person name="Proehl S."/>
            <person name="Ngo L."/>
            <person name="Hussain F."/>
            <person name="Le Roux F."/>
            <person name="Mincer T."/>
            <person name="Polz M.F."/>
        </authorList>
    </citation>
    <scope>NUCLEOTIDE SEQUENCE [LARGE SCALE GENOMIC DNA]</scope>
    <source>
        <strain evidence="1 2">12E03</strain>
    </source>
</reference>
<dbReference type="AlphaFoldDB" id="A0A1E5FDB7"/>
<evidence type="ECO:0000313" key="1">
    <source>
        <dbReference type="EMBL" id="OEF86492.1"/>
    </source>
</evidence>
<organism evidence="1 2">
    <name type="scientific">Vibrio splendidus 12E03</name>
    <dbReference type="NCBI Taxonomy" id="1191305"/>
    <lineage>
        <taxon>Bacteria</taxon>
        <taxon>Pseudomonadati</taxon>
        <taxon>Pseudomonadota</taxon>
        <taxon>Gammaproteobacteria</taxon>
        <taxon>Vibrionales</taxon>
        <taxon>Vibrionaceae</taxon>
        <taxon>Vibrio</taxon>
    </lineage>
</organism>
<protein>
    <recommendedName>
        <fullName evidence="3">DUF1800 domain-containing protein</fullName>
    </recommendedName>
</protein>
<sequence>MDNLTHQQASRFLDLATMGVRQSELNAFKEQDNRSYWIDQQIGTPHMRHLDRTYHQANRRNLSNPNQDCRVGAWFDIALWDEAQLRQRVAFALSQIFVVSEKDANLATDPEALANYYDLLADNAFESFATLLKRITLSPAMGQYLTMNGNKPESVTGQAPDQNYAREVMQLFTIGLYELNQDGTQATYPDGSVIETYDDVDVEGAARVFTGWDITNNNTLEPMTADNSLHDMDEKWVLGQYYPPGQTAEEDLDQFIAQITTHANVAPFISIMLIKQLTTSNPTQAYVSRVSAEFINSGGNLGSVIKAILTDSELLKTSDINVTKVREPILAMTYLYRAMEAYVGGSGDIVYDPMNYKESFNQYPLGSNLVFNFYQPSHSPQGALADAGLTAPELEIIDWNQLIDMNNIFYRTLLDFGQNRGNSSNSKELYIAPTDLEGMARAESKDELLQAINLRILNGQTSQEVTDLLTAIYNGHGNKYYAVPKMLFMAFISPDFMVQE</sequence>
<dbReference type="EMBL" id="AJZD02000320">
    <property type="protein sequence ID" value="OEF86492.1"/>
    <property type="molecule type" value="Genomic_DNA"/>
</dbReference>
<dbReference type="PANTHER" id="PTHR43737">
    <property type="entry name" value="BLL7424 PROTEIN"/>
    <property type="match status" value="1"/>
</dbReference>
<dbReference type="Proteomes" id="UP000094802">
    <property type="component" value="Unassembled WGS sequence"/>
</dbReference>
<comment type="caution">
    <text evidence="1">The sequence shown here is derived from an EMBL/GenBank/DDBJ whole genome shotgun (WGS) entry which is preliminary data.</text>
</comment>
<proteinExistence type="predicted"/>